<comment type="caution">
    <text evidence="1">The sequence shown here is derived from an EMBL/GenBank/DDBJ whole genome shotgun (WGS) entry which is preliminary data.</text>
</comment>
<evidence type="ECO:0000313" key="2">
    <source>
        <dbReference type="Proteomes" id="UP000037387"/>
    </source>
</evidence>
<dbReference type="EMBL" id="ATNL01000007">
    <property type="protein sequence ID" value="KON74007.1"/>
    <property type="molecule type" value="Genomic_DNA"/>
</dbReference>
<dbReference type="AlphaFoldDB" id="A0A0M0F9G5"/>
<organism evidence="1 2">
    <name type="scientific">Cellulosimicrobium cellulans F16</name>
    <dbReference type="NCBI Taxonomy" id="1350482"/>
    <lineage>
        <taxon>Bacteria</taxon>
        <taxon>Bacillati</taxon>
        <taxon>Actinomycetota</taxon>
        <taxon>Actinomycetes</taxon>
        <taxon>Micrococcales</taxon>
        <taxon>Promicromonosporaceae</taxon>
        <taxon>Cellulosimicrobium</taxon>
    </lineage>
</organism>
<reference evidence="1 2" key="1">
    <citation type="journal article" date="2015" name="Sci. Rep.">
        <title>Functional and structural properties of a novel cellulosome-like multienzyme complex: efficient glycoside hydrolysis of water-insoluble 7-xylosyl-10-deacetylpaclitaxel.</title>
        <authorList>
            <person name="Dou T.Y."/>
            <person name="Luan H.W."/>
            <person name="Ge G.B."/>
            <person name="Dong M.M."/>
            <person name="Zou H.F."/>
            <person name="He Y.Q."/>
            <person name="Cui P."/>
            <person name="Wang J.Y."/>
            <person name="Hao D.C."/>
            <person name="Yang S.L."/>
            <person name="Yang L."/>
        </authorList>
    </citation>
    <scope>NUCLEOTIDE SEQUENCE [LARGE SCALE GENOMIC DNA]</scope>
    <source>
        <strain evidence="1 2">F16</strain>
    </source>
</reference>
<keyword evidence="2" id="KW-1185">Reference proteome</keyword>
<gene>
    <name evidence="1" type="ORF">M768_07840</name>
</gene>
<sequence length="102" mass="11019">MAGSIAFVWTSDVKTSEPDVYIATWPAANAWFIVPQSRRKLLPRELSSQRMALSHSSASLVPSLVSVEVAVPSSATSCVRPPRANVLTVSCQPPVLFCDICM</sequence>
<evidence type="ECO:0000313" key="1">
    <source>
        <dbReference type="EMBL" id="KON74007.1"/>
    </source>
</evidence>
<protein>
    <submittedName>
        <fullName evidence="1">Uncharacterized protein</fullName>
    </submittedName>
</protein>
<proteinExistence type="predicted"/>
<name>A0A0M0F9G5_CELCE</name>
<dbReference type="PATRIC" id="fig|1350482.3.peg.1572"/>
<accession>A0A0M0F9G5</accession>
<dbReference type="Proteomes" id="UP000037387">
    <property type="component" value="Unassembled WGS sequence"/>
</dbReference>